<dbReference type="EMBL" id="QZJZ01000072">
    <property type="protein sequence ID" value="RJP57999.1"/>
    <property type="molecule type" value="Genomic_DNA"/>
</dbReference>
<protein>
    <recommendedName>
        <fullName evidence="4">DUF4340 domain-containing protein</fullName>
    </recommendedName>
</protein>
<evidence type="ECO:0000313" key="3">
    <source>
        <dbReference type="Proteomes" id="UP000266426"/>
    </source>
</evidence>
<sequence length="305" mass="35200">MKQLILFCQCVILLFLAGCSRCKAERVFPDVNPYQVDRIVIAQAGYPEYVFSQSAPQTWILETEGSTFLCDNEVIMQFLTQIANVTFSHVRDKNKKVLAESEKCQGTDVSLRQEGKEKRFSVKKAGEDYQSCYILRTEQKECVLCVPYIITMVNQPLQKWLKKSIFDAPYDKVSMISVTIQDMTVGWKRDTKTVKWSPISSDISPAQEKSICEFYHFLQDMKIHDAVVPQQNENISKTPRIVISVVTDNDSIHEFEIRNQKNSTFYYASRTVEETGVLLFSRTWMKKLKQKSSVVLPETIVNRIE</sequence>
<organism evidence="2 3">
    <name type="scientific">Candidatus Auribacter fodinae</name>
    <dbReference type="NCBI Taxonomy" id="2093366"/>
    <lineage>
        <taxon>Bacteria</taxon>
        <taxon>Pseudomonadati</taxon>
        <taxon>Candidatus Auribacterota</taxon>
        <taxon>Candidatus Auribacteria</taxon>
        <taxon>Candidatus Auribacterales</taxon>
        <taxon>Candidatus Auribacteraceae</taxon>
        <taxon>Candidatus Auribacter</taxon>
    </lineage>
</organism>
<evidence type="ECO:0000256" key="1">
    <source>
        <dbReference type="SAM" id="SignalP"/>
    </source>
</evidence>
<comment type="caution">
    <text evidence="2">The sequence shown here is derived from an EMBL/GenBank/DDBJ whole genome shotgun (WGS) entry which is preliminary data.</text>
</comment>
<reference evidence="2 3" key="1">
    <citation type="journal article" date="2017" name="ISME J.">
        <title>Energy and carbon metabolisms in a deep terrestrial subsurface fluid microbial community.</title>
        <authorList>
            <person name="Momper L."/>
            <person name="Jungbluth S.P."/>
            <person name="Lee M.D."/>
            <person name="Amend J.P."/>
        </authorList>
    </citation>
    <scope>NUCLEOTIDE SEQUENCE [LARGE SCALE GENOMIC DNA]</scope>
    <source>
        <strain evidence="2">SURF_26</strain>
    </source>
</reference>
<dbReference type="PROSITE" id="PS51257">
    <property type="entry name" value="PROKAR_LIPOPROTEIN"/>
    <property type="match status" value="1"/>
</dbReference>
<evidence type="ECO:0000313" key="2">
    <source>
        <dbReference type="EMBL" id="RJP57999.1"/>
    </source>
</evidence>
<evidence type="ECO:0008006" key="4">
    <source>
        <dbReference type="Google" id="ProtNLM"/>
    </source>
</evidence>
<accession>A0A3A4QZ45</accession>
<proteinExistence type="predicted"/>
<gene>
    <name evidence="2" type="ORF">C4541_08960</name>
</gene>
<feature type="chain" id="PRO_5017208187" description="DUF4340 domain-containing protein" evidence="1">
    <location>
        <begin position="25"/>
        <end position="305"/>
    </location>
</feature>
<dbReference type="AlphaFoldDB" id="A0A3A4QZ45"/>
<feature type="signal peptide" evidence="1">
    <location>
        <begin position="1"/>
        <end position="24"/>
    </location>
</feature>
<keyword evidence="1" id="KW-0732">Signal</keyword>
<name>A0A3A4QZ45_9BACT</name>
<dbReference type="Proteomes" id="UP000266426">
    <property type="component" value="Unassembled WGS sequence"/>
</dbReference>